<dbReference type="GO" id="GO:0051301">
    <property type="term" value="P:cell division"/>
    <property type="evidence" value="ECO:0007669"/>
    <property type="project" value="UniProtKB-KW"/>
</dbReference>
<gene>
    <name evidence="11" type="ORF">BDW42DRAFT_163632</name>
</gene>
<keyword evidence="7 10" id="KW-0175">Coiled coil</keyword>
<dbReference type="PANTHER" id="PTHR31570">
    <property type="entry name" value="HAUS AUGMIN-LIKE COMPLEX SUBUNIT 1"/>
    <property type="match status" value="1"/>
</dbReference>
<keyword evidence="9" id="KW-0131">Cell cycle</keyword>
<evidence type="ECO:0000256" key="6">
    <source>
        <dbReference type="ARBA" id="ARBA00022776"/>
    </source>
</evidence>
<name>A0A2J5I2U1_9EURO</name>
<evidence type="ECO:0000256" key="7">
    <source>
        <dbReference type="ARBA" id="ARBA00023054"/>
    </source>
</evidence>
<protein>
    <recommendedName>
        <fullName evidence="13">HAUS augmin-like complex subunit 1</fullName>
    </recommendedName>
</protein>
<evidence type="ECO:0000256" key="3">
    <source>
        <dbReference type="ARBA" id="ARBA00022490"/>
    </source>
</evidence>
<evidence type="ECO:0000256" key="9">
    <source>
        <dbReference type="ARBA" id="ARBA00023306"/>
    </source>
</evidence>
<reference evidence="12" key="1">
    <citation type="submission" date="2017-12" db="EMBL/GenBank/DDBJ databases">
        <authorList>
            <consortium name="DOE Joint Genome Institute"/>
            <person name="Mondo S.J."/>
            <person name="Kjaerbolling I."/>
            <person name="Vesth T.C."/>
            <person name="Frisvad J.C."/>
            <person name="Nybo J.L."/>
            <person name="Theobald S."/>
            <person name="Kuo A."/>
            <person name="Bowyer P."/>
            <person name="Matsuda Y."/>
            <person name="Lyhne E.K."/>
            <person name="Kogle M.E."/>
            <person name="Clum A."/>
            <person name="Lipzen A."/>
            <person name="Salamov A."/>
            <person name="Ngan C.Y."/>
            <person name="Daum C."/>
            <person name="Chiniquy J."/>
            <person name="Barry K."/>
            <person name="LaButti K."/>
            <person name="Haridas S."/>
            <person name="Simmons B.A."/>
            <person name="Magnuson J.K."/>
            <person name="Mortensen U.H."/>
            <person name="Larsen T.O."/>
            <person name="Grigoriev I.V."/>
            <person name="Baker S.E."/>
            <person name="Andersen M.R."/>
            <person name="Nordberg H.P."/>
            <person name="Cantor M.N."/>
            <person name="Hua S.X."/>
        </authorList>
    </citation>
    <scope>NUCLEOTIDE SEQUENCE [LARGE SCALE GENOMIC DNA]</scope>
    <source>
        <strain evidence="12">IBT 19404</strain>
    </source>
</reference>
<evidence type="ECO:0000313" key="11">
    <source>
        <dbReference type="EMBL" id="PLN84102.1"/>
    </source>
</evidence>
<dbReference type="PANTHER" id="PTHR31570:SF1">
    <property type="entry name" value="HAUS AUGMIN-LIKE COMPLEX SUBUNIT 1"/>
    <property type="match status" value="1"/>
</dbReference>
<feature type="coiled-coil region" evidence="10">
    <location>
        <begin position="146"/>
        <end position="173"/>
    </location>
</feature>
<evidence type="ECO:0000256" key="1">
    <source>
        <dbReference type="ARBA" id="ARBA00004186"/>
    </source>
</evidence>
<keyword evidence="3" id="KW-0963">Cytoplasm</keyword>
<dbReference type="InterPro" id="IPR026243">
    <property type="entry name" value="HAUS1"/>
</dbReference>
<comment type="subcellular location">
    <subcellularLocation>
        <location evidence="1">Cytoplasm</location>
        <location evidence="1">Cytoskeleton</location>
        <location evidence="1">Spindle</location>
    </subcellularLocation>
</comment>
<dbReference type="EMBL" id="KZ559514">
    <property type="protein sequence ID" value="PLN84102.1"/>
    <property type="molecule type" value="Genomic_DNA"/>
</dbReference>
<keyword evidence="5" id="KW-0493">Microtubule</keyword>
<evidence type="ECO:0000256" key="4">
    <source>
        <dbReference type="ARBA" id="ARBA00022618"/>
    </source>
</evidence>
<accession>A0A2J5I2U1</accession>
<dbReference type="AlphaFoldDB" id="A0A2J5I2U1"/>
<evidence type="ECO:0000256" key="8">
    <source>
        <dbReference type="ARBA" id="ARBA00023212"/>
    </source>
</evidence>
<evidence type="ECO:0000256" key="5">
    <source>
        <dbReference type="ARBA" id="ARBA00022701"/>
    </source>
</evidence>
<keyword evidence="6" id="KW-0498">Mitosis</keyword>
<dbReference type="GO" id="GO:0005874">
    <property type="term" value="C:microtubule"/>
    <property type="evidence" value="ECO:0007669"/>
    <property type="project" value="UniProtKB-KW"/>
</dbReference>
<dbReference type="GO" id="GO:0005829">
    <property type="term" value="C:cytosol"/>
    <property type="evidence" value="ECO:0007669"/>
    <property type="project" value="TreeGrafter"/>
</dbReference>
<dbReference type="OrthoDB" id="5372507at2759"/>
<sequence length="286" mass="32760">MDSPLLSPAKARQAAIQAKDWAYVNAWLNRQYAPNPVPSFERNENTLRTLLALAAANDAADDEATLLHQAREQTVESFKARERQLVKQKEEILDTVELCLDDNAQRHLDDIAETAVNLNALGTETTDLSRSVIELTKEEFATREQLSRVETLRAHLEGELEMLREQLNNLHFNPAYEAAADLPALTAEWTRSTKLLVAKVNEYQDKYTALERNRQRGPTLQEIVAEEESITKLVDATRRLDSQVRMFHDLPKDVRGARAKYKELELELDKLTQERDSMFENLMDRS</sequence>
<evidence type="ECO:0000256" key="10">
    <source>
        <dbReference type="SAM" id="Coils"/>
    </source>
</evidence>
<proteinExistence type="inferred from homology"/>
<evidence type="ECO:0008006" key="13">
    <source>
        <dbReference type="Google" id="ProtNLM"/>
    </source>
</evidence>
<evidence type="ECO:0000313" key="12">
    <source>
        <dbReference type="Proteomes" id="UP000235023"/>
    </source>
</evidence>
<dbReference type="GO" id="GO:0070652">
    <property type="term" value="C:HAUS complex"/>
    <property type="evidence" value="ECO:0007669"/>
    <property type="project" value="InterPro"/>
</dbReference>
<dbReference type="GO" id="GO:0005819">
    <property type="term" value="C:spindle"/>
    <property type="evidence" value="ECO:0007669"/>
    <property type="project" value="UniProtKB-SubCell"/>
</dbReference>
<feature type="coiled-coil region" evidence="10">
    <location>
        <begin position="254"/>
        <end position="281"/>
    </location>
</feature>
<comment type="similarity">
    <text evidence="2">Belongs to the HAUS1 family.</text>
</comment>
<dbReference type="Proteomes" id="UP000235023">
    <property type="component" value="Unassembled WGS sequence"/>
</dbReference>
<keyword evidence="4" id="KW-0132">Cell division</keyword>
<dbReference type="GO" id="GO:0051225">
    <property type="term" value="P:spindle assembly"/>
    <property type="evidence" value="ECO:0007669"/>
    <property type="project" value="InterPro"/>
</dbReference>
<dbReference type="Pfam" id="PF25762">
    <property type="entry name" value="HAUS1"/>
    <property type="match status" value="1"/>
</dbReference>
<keyword evidence="12" id="KW-1185">Reference proteome</keyword>
<organism evidence="11 12">
    <name type="scientific">Aspergillus taichungensis</name>
    <dbReference type="NCBI Taxonomy" id="482145"/>
    <lineage>
        <taxon>Eukaryota</taxon>
        <taxon>Fungi</taxon>
        <taxon>Dikarya</taxon>
        <taxon>Ascomycota</taxon>
        <taxon>Pezizomycotina</taxon>
        <taxon>Eurotiomycetes</taxon>
        <taxon>Eurotiomycetidae</taxon>
        <taxon>Eurotiales</taxon>
        <taxon>Aspergillaceae</taxon>
        <taxon>Aspergillus</taxon>
        <taxon>Aspergillus subgen. Circumdati</taxon>
    </lineage>
</organism>
<keyword evidence="8" id="KW-0206">Cytoskeleton</keyword>
<evidence type="ECO:0000256" key="2">
    <source>
        <dbReference type="ARBA" id="ARBA00005479"/>
    </source>
</evidence>